<dbReference type="Pfam" id="PF00106">
    <property type="entry name" value="adh_short"/>
    <property type="match status" value="1"/>
</dbReference>
<dbReference type="PANTHER" id="PTHR44196:SF1">
    <property type="entry name" value="DEHYDROGENASE_REDUCTASE SDR FAMILY MEMBER 7B"/>
    <property type="match status" value="1"/>
</dbReference>
<dbReference type="NCBIfam" id="NF005495">
    <property type="entry name" value="PRK07109.1"/>
    <property type="match status" value="1"/>
</dbReference>
<organism evidence="5 6">
    <name type="scientific">Homoserinibacter gongjuensis</name>
    <dbReference type="NCBI Taxonomy" id="1162968"/>
    <lineage>
        <taxon>Bacteria</taxon>
        <taxon>Bacillati</taxon>
        <taxon>Actinomycetota</taxon>
        <taxon>Actinomycetes</taxon>
        <taxon>Micrococcales</taxon>
        <taxon>Microbacteriaceae</taxon>
        <taxon>Homoserinibacter</taxon>
    </lineage>
</organism>
<dbReference type="Proteomes" id="UP001157069">
    <property type="component" value="Unassembled WGS sequence"/>
</dbReference>
<dbReference type="PRINTS" id="PR00080">
    <property type="entry name" value="SDRFAMILY"/>
</dbReference>
<dbReference type="SUPFAM" id="SSF51735">
    <property type="entry name" value="NAD(P)-binding Rossmann-fold domains"/>
    <property type="match status" value="1"/>
</dbReference>
<evidence type="ECO:0000256" key="3">
    <source>
        <dbReference type="RuleBase" id="RU000363"/>
    </source>
</evidence>
<gene>
    <name evidence="5" type="ORF">GCM10025869_07140</name>
</gene>
<dbReference type="Gene3D" id="3.40.50.720">
    <property type="entry name" value="NAD(P)-binding Rossmann-like Domain"/>
    <property type="match status" value="1"/>
</dbReference>
<evidence type="ECO:0000313" key="5">
    <source>
        <dbReference type="EMBL" id="GMA90185.1"/>
    </source>
</evidence>
<comment type="caution">
    <text evidence="5">The sequence shown here is derived from an EMBL/GenBank/DDBJ whole genome shotgun (WGS) entry which is preliminary data.</text>
</comment>
<evidence type="ECO:0000256" key="1">
    <source>
        <dbReference type="ARBA" id="ARBA00006484"/>
    </source>
</evidence>
<comment type="similarity">
    <text evidence="1 3">Belongs to the short-chain dehydrogenases/reductases (SDR) family.</text>
</comment>
<protein>
    <submittedName>
        <fullName evidence="5">Short-chain dehydrogenase</fullName>
    </submittedName>
</protein>
<reference evidence="6" key="1">
    <citation type="journal article" date="2019" name="Int. J. Syst. Evol. Microbiol.">
        <title>The Global Catalogue of Microorganisms (GCM) 10K type strain sequencing project: providing services to taxonomists for standard genome sequencing and annotation.</title>
        <authorList>
            <consortium name="The Broad Institute Genomics Platform"/>
            <consortium name="The Broad Institute Genome Sequencing Center for Infectious Disease"/>
            <person name="Wu L."/>
            <person name="Ma J."/>
        </authorList>
    </citation>
    <scope>NUCLEOTIDE SEQUENCE [LARGE SCALE GENOMIC DNA]</scope>
    <source>
        <strain evidence="6">NBRC 108755</strain>
    </source>
</reference>
<keyword evidence="6" id="KW-1185">Reference proteome</keyword>
<dbReference type="SMART" id="SM00822">
    <property type="entry name" value="PKS_KR"/>
    <property type="match status" value="1"/>
</dbReference>
<dbReference type="PANTHER" id="PTHR44196">
    <property type="entry name" value="DEHYDROGENASE/REDUCTASE SDR FAMILY MEMBER 7B"/>
    <property type="match status" value="1"/>
</dbReference>
<keyword evidence="2" id="KW-0560">Oxidoreductase</keyword>
<feature type="domain" description="Ketoreductase" evidence="4">
    <location>
        <begin position="4"/>
        <end position="188"/>
    </location>
</feature>
<dbReference type="InterPro" id="IPR057326">
    <property type="entry name" value="KR_dom"/>
</dbReference>
<proteinExistence type="inferred from homology"/>
<evidence type="ECO:0000256" key="2">
    <source>
        <dbReference type="ARBA" id="ARBA00023002"/>
    </source>
</evidence>
<sequence>MRDQVAVITGASSGIGRECALMLADAGARVVLLAREELALATVADEITERGGTARHIVCDVTDAAQLEAAAARTEEWFGGIDTWVNNAGVLLYGEFWNTPPDEFQRVMEVNYLGQVHGALAALPALERSGGTLVAIASAESFLTLPMHSAYAASKAAVSAAMDGLRRDLIAHRIPVNVTTVFPAVIDTPIYRTARNHMDVEPSAPPPYYDPVVVARCVLFAATHRVRNLYAGGASRGMSVLQALAPAAADRLFGRVGMPMLRTEQPETDPAGNLEVAHDLARSRGGGLPRAGRRVSSYTWLATHRPARWGLTAAALLGAGMLLGRRRSR</sequence>
<dbReference type="EMBL" id="BSVA01000001">
    <property type="protein sequence ID" value="GMA90185.1"/>
    <property type="molecule type" value="Genomic_DNA"/>
</dbReference>
<dbReference type="PRINTS" id="PR00081">
    <property type="entry name" value="GDHRDH"/>
</dbReference>
<dbReference type="InterPro" id="IPR002347">
    <property type="entry name" value="SDR_fam"/>
</dbReference>
<name>A0ABQ6JSG3_9MICO</name>
<accession>A0ABQ6JSG3</accession>
<evidence type="ECO:0000259" key="4">
    <source>
        <dbReference type="SMART" id="SM00822"/>
    </source>
</evidence>
<evidence type="ECO:0000313" key="6">
    <source>
        <dbReference type="Proteomes" id="UP001157069"/>
    </source>
</evidence>
<dbReference type="InterPro" id="IPR036291">
    <property type="entry name" value="NAD(P)-bd_dom_sf"/>
</dbReference>